<dbReference type="InParanoid" id="E9GQP7"/>
<gene>
    <name evidence="1" type="ORF">DAPPUDRAFT_246508</name>
</gene>
<dbReference type="AlphaFoldDB" id="E9GQP7"/>
<organism evidence="1 2">
    <name type="scientific">Daphnia pulex</name>
    <name type="common">Water flea</name>
    <dbReference type="NCBI Taxonomy" id="6669"/>
    <lineage>
        <taxon>Eukaryota</taxon>
        <taxon>Metazoa</taxon>
        <taxon>Ecdysozoa</taxon>
        <taxon>Arthropoda</taxon>
        <taxon>Crustacea</taxon>
        <taxon>Branchiopoda</taxon>
        <taxon>Diplostraca</taxon>
        <taxon>Cladocera</taxon>
        <taxon>Anomopoda</taxon>
        <taxon>Daphniidae</taxon>
        <taxon>Daphnia</taxon>
    </lineage>
</organism>
<dbReference type="Proteomes" id="UP000000305">
    <property type="component" value="Unassembled WGS sequence"/>
</dbReference>
<dbReference type="KEGG" id="dpx:DAPPUDRAFT_246508"/>
<name>E9GQP7_DAPPU</name>
<dbReference type="EMBL" id="GL732558">
    <property type="protein sequence ID" value="EFX78151.1"/>
    <property type="molecule type" value="Genomic_DNA"/>
</dbReference>
<sequence>MGFLVVTASDVLMTSLETIRFQQKIKEKAESMLRFPFIHSLVDPCDFSSNMFRSKDAPWRD</sequence>
<accession>E9GQP7</accession>
<evidence type="ECO:0000313" key="1">
    <source>
        <dbReference type="EMBL" id="EFX78151.1"/>
    </source>
</evidence>
<keyword evidence="2" id="KW-1185">Reference proteome</keyword>
<reference evidence="1 2" key="1">
    <citation type="journal article" date="2011" name="Science">
        <title>The ecoresponsive genome of Daphnia pulex.</title>
        <authorList>
            <person name="Colbourne J.K."/>
            <person name="Pfrender M.E."/>
            <person name="Gilbert D."/>
            <person name="Thomas W.K."/>
            <person name="Tucker A."/>
            <person name="Oakley T.H."/>
            <person name="Tokishita S."/>
            <person name="Aerts A."/>
            <person name="Arnold G.J."/>
            <person name="Basu M.K."/>
            <person name="Bauer D.J."/>
            <person name="Caceres C.E."/>
            <person name="Carmel L."/>
            <person name="Casola C."/>
            <person name="Choi J.H."/>
            <person name="Detter J.C."/>
            <person name="Dong Q."/>
            <person name="Dusheyko S."/>
            <person name="Eads B.D."/>
            <person name="Frohlich T."/>
            <person name="Geiler-Samerotte K.A."/>
            <person name="Gerlach D."/>
            <person name="Hatcher P."/>
            <person name="Jogdeo S."/>
            <person name="Krijgsveld J."/>
            <person name="Kriventseva E.V."/>
            <person name="Kultz D."/>
            <person name="Laforsch C."/>
            <person name="Lindquist E."/>
            <person name="Lopez J."/>
            <person name="Manak J.R."/>
            <person name="Muller J."/>
            <person name="Pangilinan J."/>
            <person name="Patwardhan R.P."/>
            <person name="Pitluck S."/>
            <person name="Pritham E.J."/>
            <person name="Rechtsteiner A."/>
            <person name="Rho M."/>
            <person name="Rogozin I.B."/>
            <person name="Sakarya O."/>
            <person name="Salamov A."/>
            <person name="Schaack S."/>
            <person name="Shapiro H."/>
            <person name="Shiga Y."/>
            <person name="Skalitzky C."/>
            <person name="Smith Z."/>
            <person name="Souvorov A."/>
            <person name="Sung W."/>
            <person name="Tang Z."/>
            <person name="Tsuchiya D."/>
            <person name="Tu H."/>
            <person name="Vos H."/>
            <person name="Wang M."/>
            <person name="Wolf Y.I."/>
            <person name="Yamagata H."/>
            <person name="Yamada T."/>
            <person name="Ye Y."/>
            <person name="Shaw J.R."/>
            <person name="Andrews J."/>
            <person name="Crease T.J."/>
            <person name="Tang H."/>
            <person name="Lucas S.M."/>
            <person name="Robertson H.M."/>
            <person name="Bork P."/>
            <person name="Koonin E.V."/>
            <person name="Zdobnov E.M."/>
            <person name="Grigoriev I.V."/>
            <person name="Lynch M."/>
            <person name="Boore J.L."/>
        </authorList>
    </citation>
    <scope>NUCLEOTIDE SEQUENCE [LARGE SCALE GENOMIC DNA]</scope>
</reference>
<evidence type="ECO:0000313" key="2">
    <source>
        <dbReference type="Proteomes" id="UP000000305"/>
    </source>
</evidence>
<protein>
    <submittedName>
        <fullName evidence="1">Uncharacterized protein</fullName>
    </submittedName>
</protein>
<proteinExistence type="predicted"/>
<dbReference type="HOGENOM" id="CLU_2924939_0_0_1"/>